<dbReference type="AlphaFoldDB" id="A0A7J8GB00"/>
<evidence type="ECO:0000313" key="1">
    <source>
        <dbReference type="EMBL" id="KAF6457110.1"/>
    </source>
</evidence>
<dbReference type="Proteomes" id="UP000593571">
    <property type="component" value="Unassembled WGS sequence"/>
</dbReference>
<keyword evidence="2" id="KW-1185">Reference proteome</keyword>
<reference evidence="1 2" key="1">
    <citation type="journal article" date="2020" name="Nature">
        <title>Six reference-quality genomes reveal evolution of bat adaptations.</title>
        <authorList>
            <person name="Jebb D."/>
            <person name="Huang Z."/>
            <person name="Pippel M."/>
            <person name="Hughes G.M."/>
            <person name="Lavrichenko K."/>
            <person name="Devanna P."/>
            <person name="Winkler S."/>
            <person name="Jermiin L.S."/>
            <person name="Skirmuntt E.C."/>
            <person name="Katzourakis A."/>
            <person name="Burkitt-Gray L."/>
            <person name="Ray D.A."/>
            <person name="Sullivan K.A.M."/>
            <person name="Roscito J.G."/>
            <person name="Kirilenko B.M."/>
            <person name="Davalos L.M."/>
            <person name="Corthals A.P."/>
            <person name="Power M.L."/>
            <person name="Jones G."/>
            <person name="Ransome R.D."/>
            <person name="Dechmann D.K.N."/>
            <person name="Locatelli A.G."/>
            <person name="Puechmaille S.J."/>
            <person name="Fedrigo O."/>
            <person name="Jarvis E.D."/>
            <person name="Hiller M."/>
            <person name="Vernes S.C."/>
            <person name="Myers E.W."/>
            <person name="Teeling E.C."/>
        </authorList>
    </citation>
    <scope>NUCLEOTIDE SEQUENCE [LARGE SCALE GENOMIC DNA]</scope>
    <source>
        <strain evidence="1">MRouAeg1</strain>
        <tissue evidence="1">Muscle</tissue>
    </source>
</reference>
<protein>
    <submittedName>
        <fullName evidence="1">Uncharacterized protein</fullName>
    </submittedName>
</protein>
<evidence type="ECO:0000313" key="2">
    <source>
        <dbReference type="Proteomes" id="UP000593571"/>
    </source>
</evidence>
<name>A0A7J8GB00_ROUAE</name>
<dbReference type="EMBL" id="JACASE010000006">
    <property type="protein sequence ID" value="KAF6457110.1"/>
    <property type="molecule type" value="Genomic_DNA"/>
</dbReference>
<gene>
    <name evidence="1" type="ORF">HJG63_011668</name>
</gene>
<accession>A0A7J8GB00</accession>
<comment type="caution">
    <text evidence="1">The sequence shown here is derived from an EMBL/GenBank/DDBJ whole genome shotgun (WGS) entry which is preliminary data.</text>
</comment>
<organism evidence="1 2">
    <name type="scientific">Rousettus aegyptiacus</name>
    <name type="common">Egyptian fruit bat</name>
    <name type="synonym">Pteropus aegyptiacus</name>
    <dbReference type="NCBI Taxonomy" id="9407"/>
    <lineage>
        <taxon>Eukaryota</taxon>
        <taxon>Metazoa</taxon>
        <taxon>Chordata</taxon>
        <taxon>Craniata</taxon>
        <taxon>Vertebrata</taxon>
        <taxon>Euteleostomi</taxon>
        <taxon>Mammalia</taxon>
        <taxon>Eutheria</taxon>
        <taxon>Laurasiatheria</taxon>
        <taxon>Chiroptera</taxon>
        <taxon>Yinpterochiroptera</taxon>
        <taxon>Pteropodoidea</taxon>
        <taxon>Pteropodidae</taxon>
        <taxon>Rousettinae</taxon>
        <taxon>Rousettus</taxon>
    </lineage>
</organism>
<sequence length="127" mass="14294">MLTLSFYLSDPLNEFRLWRQTSSFQSQLFPARHITYPPCERGEKLLQSRVVGKVKEHEKHLGESCASGLIRKWSSASCLPLLTTQLCSPKQLWGLLGHQTFSTFSYVSLGLNSLGGNCSLCVVWELS</sequence>
<proteinExistence type="predicted"/>